<feature type="compositionally biased region" description="Basic residues" evidence="1">
    <location>
        <begin position="34"/>
        <end position="43"/>
    </location>
</feature>
<feature type="region of interest" description="Disordered" evidence="1">
    <location>
        <begin position="31"/>
        <end position="77"/>
    </location>
</feature>
<sequence>MGGKPARTISQKQKTIIFAILGLFLASNKAPVKQTKRQPKATPRKQTGIKKEAKRPLMKKSKIQSISVDTSSLSEKI</sequence>
<evidence type="ECO:0000256" key="1">
    <source>
        <dbReference type="SAM" id="MobiDB-lite"/>
    </source>
</evidence>
<reference evidence="2 3" key="1">
    <citation type="journal article" date="2018" name="MBio">
        <title>Comparative Genomics Reveals the Core Gene Toolbox for the Fungus-Insect Symbiosis.</title>
        <authorList>
            <person name="Wang Y."/>
            <person name="Stata M."/>
            <person name="Wang W."/>
            <person name="Stajich J.E."/>
            <person name="White M.M."/>
            <person name="Moncalvo J.M."/>
        </authorList>
    </citation>
    <scope>NUCLEOTIDE SEQUENCE [LARGE SCALE GENOMIC DNA]</scope>
    <source>
        <strain evidence="2 3">AUS-77-4</strain>
    </source>
</reference>
<dbReference type="Proteomes" id="UP000245699">
    <property type="component" value="Unassembled WGS sequence"/>
</dbReference>
<feature type="compositionally biased region" description="Polar residues" evidence="1">
    <location>
        <begin position="63"/>
        <end position="77"/>
    </location>
</feature>
<organism evidence="2 3">
    <name type="scientific">Furculomyces boomerangus</name>
    <dbReference type="NCBI Taxonomy" id="61424"/>
    <lineage>
        <taxon>Eukaryota</taxon>
        <taxon>Fungi</taxon>
        <taxon>Fungi incertae sedis</taxon>
        <taxon>Zoopagomycota</taxon>
        <taxon>Kickxellomycotina</taxon>
        <taxon>Harpellomycetes</taxon>
        <taxon>Harpellales</taxon>
        <taxon>Harpellaceae</taxon>
        <taxon>Furculomyces</taxon>
    </lineage>
</organism>
<gene>
    <name evidence="2" type="ORF">BB559_002041</name>
</gene>
<evidence type="ECO:0000313" key="3">
    <source>
        <dbReference type="Proteomes" id="UP000245699"/>
    </source>
</evidence>
<accession>A0A2T9YYJ2</accession>
<evidence type="ECO:0000313" key="2">
    <source>
        <dbReference type="EMBL" id="PVU97411.1"/>
    </source>
</evidence>
<protein>
    <submittedName>
        <fullName evidence="2">Uncharacterized protein</fullName>
    </submittedName>
</protein>
<dbReference type="AlphaFoldDB" id="A0A2T9YYJ2"/>
<keyword evidence="3" id="KW-1185">Reference proteome</keyword>
<comment type="caution">
    <text evidence="2">The sequence shown here is derived from an EMBL/GenBank/DDBJ whole genome shotgun (WGS) entry which is preliminary data.</text>
</comment>
<dbReference type="EMBL" id="MBFT01000108">
    <property type="protein sequence ID" value="PVU97411.1"/>
    <property type="molecule type" value="Genomic_DNA"/>
</dbReference>
<name>A0A2T9YYJ2_9FUNG</name>
<proteinExistence type="predicted"/>